<keyword evidence="10" id="KW-0456">Lyase</keyword>
<dbReference type="AlphaFoldDB" id="A0A8T0DHJ6"/>
<dbReference type="GO" id="GO:0003723">
    <property type="term" value="F:RNA binding"/>
    <property type="evidence" value="ECO:0007669"/>
    <property type="project" value="UniProtKB-UniRule"/>
</dbReference>
<name>A0A8T0DHJ6_9TREM</name>
<evidence type="ECO:0000256" key="2">
    <source>
        <dbReference type="ARBA" id="ARBA00010168"/>
    </source>
</evidence>
<dbReference type="GO" id="GO:0016787">
    <property type="term" value="F:hydrolase activity"/>
    <property type="evidence" value="ECO:0007669"/>
    <property type="project" value="UniProtKB-KW"/>
</dbReference>
<evidence type="ECO:0000256" key="3">
    <source>
        <dbReference type="ARBA" id="ARBA00011245"/>
    </source>
</evidence>
<dbReference type="InterPro" id="IPR037227">
    <property type="entry name" value="EndoU-like"/>
</dbReference>
<evidence type="ECO:0000256" key="10">
    <source>
        <dbReference type="ARBA" id="ARBA00023239"/>
    </source>
</evidence>
<reference evidence="13 14" key="1">
    <citation type="submission" date="2019-07" db="EMBL/GenBank/DDBJ databases">
        <title>Annotation for the trematode Paragonimus westermani.</title>
        <authorList>
            <person name="Choi Y.-J."/>
        </authorList>
    </citation>
    <scope>NUCLEOTIDE SEQUENCE [LARGE SCALE GENOMIC DNA]</scope>
    <source>
        <strain evidence="13">180907_Pwestermani</strain>
    </source>
</reference>
<keyword evidence="4 11" id="KW-0540">Nuclease</keyword>
<keyword evidence="7 11" id="KW-0378">Hydrolase</keyword>
<feature type="domain" description="EndoU" evidence="12">
    <location>
        <begin position="1"/>
        <end position="136"/>
    </location>
</feature>
<keyword evidence="9 11" id="KW-0464">Manganese</keyword>
<dbReference type="CDD" id="cd21159">
    <property type="entry name" value="XendoU"/>
    <property type="match status" value="1"/>
</dbReference>
<dbReference type="SUPFAM" id="SSF142877">
    <property type="entry name" value="EndoU-like"/>
    <property type="match status" value="1"/>
</dbReference>
<gene>
    <name evidence="13" type="ORF">P879_09288</name>
</gene>
<evidence type="ECO:0000256" key="4">
    <source>
        <dbReference type="ARBA" id="ARBA00022722"/>
    </source>
</evidence>
<evidence type="ECO:0000256" key="9">
    <source>
        <dbReference type="ARBA" id="ARBA00023211"/>
    </source>
</evidence>
<keyword evidence="6 11" id="KW-0255">Endonuclease</keyword>
<keyword evidence="5 11" id="KW-0479">Metal-binding</keyword>
<protein>
    <recommendedName>
        <fullName evidence="11">Uridylate-specific endoribonuclease</fullName>
        <ecNumber evidence="11">4.6.1.-</ecNumber>
    </recommendedName>
</protein>
<dbReference type="InterPro" id="IPR018998">
    <property type="entry name" value="EndoU_C"/>
</dbReference>
<dbReference type="PANTHER" id="PTHR12439">
    <property type="entry name" value="PLACENTAL PROTEIN 11-RELATED"/>
    <property type="match status" value="1"/>
</dbReference>
<dbReference type="EC" id="4.6.1.-" evidence="11"/>
<keyword evidence="14" id="KW-1185">Reference proteome</keyword>
<evidence type="ECO:0000259" key="12">
    <source>
        <dbReference type="PROSITE" id="PS51959"/>
    </source>
</evidence>
<dbReference type="InterPro" id="IPR039787">
    <property type="entry name" value="ENDOU"/>
</dbReference>
<dbReference type="GO" id="GO:0004521">
    <property type="term" value="F:RNA endonuclease activity"/>
    <property type="evidence" value="ECO:0007669"/>
    <property type="project" value="UniProtKB-UniRule"/>
</dbReference>
<dbReference type="Pfam" id="PF09412">
    <property type="entry name" value="XendoU"/>
    <property type="match status" value="1"/>
</dbReference>
<comment type="caution">
    <text evidence="13">The sequence shown here is derived from an EMBL/GenBank/DDBJ whole genome shotgun (WGS) entry which is preliminary data.</text>
</comment>
<organism evidence="13 14">
    <name type="scientific">Paragonimus westermani</name>
    <dbReference type="NCBI Taxonomy" id="34504"/>
    <lineage>
        <taxon>Eukaryota</taxon>
        <taxon>Metazoa</taxon>
        <taxon>Spiralia</taxon>
        <taxon>Lophotrochozoa</taxon>
        <taxon>Platyhelminthes</taxon>
        <taxon>Trematoda</taxon>
        <taxon>Digenea</taxon>
        <taxon>Plagiorchiida</taxon>
        <taxon>Troglotremata</taxon>
        <taxon>Troglotrematidae</taxon>
        <taxon>Paragonimus</taxon>
    </lineage>
</organism>
<comment type="similarity">
    <text evidence="2 11">Belongs to the ENDOU family.</text>
</comment>
<evidence type="ECO:0000256" key="11">
    <source>
        <dbReference type="RuleBase" id="RU367085"/>
    </source>
</evidence>
<evidence type="ECO:0000256" key="1">
    <source>
        <dbReference type="ARBA" id="ARBA00001936"/>
    </source>
</evidence>
<dbReference type="GO" id="GO:0016829">
    <property type="term" value="F:lyase activity"/>
    <property type="evidence" value="ECO:0007669"/>
    <property type="project" value="UniProtKB-KW"/>
</dbReference>
<evidence type="ECO:0000313" key="13">
    <source>
        <dbReference type="EMBL" id="KAF8566816.1"/>
    </source>
</evidence>
<dbReference type="PROSITE" id="PS51959">
    <property type="entry name" value="ENDOU"/>
    <property type="match status" value="1"/>
</dbReference>
<accession>A0A8T0DHJ6</accession>
<evidence type="ECO:0000313" key="14">
    <source>
        <dbReference type="Proteomes" id="UP000699462"/>
    </source>
</evidence>
<dbReference type="OrthoDB" id="430326at2759"/>
<dbReference type="EMBL" id="JTDF01004591">
    <property type="protein sequence ID" value="KAF8566816.1"/>
    <property type="molecule type" value="Genomic_DNA"/>
</dbReference>
<dbReference type="Proteomes" id="UP000699462">
    <property type="component" value="Unassembled WGS sequence"/>
</dbReference>
<comment type="cofactor">
    <cofactor evidence="1 11">
        <name>Mn(2+)</name>
        <dbReference type="ChEBI" id="CHEBI:29035"/>
    </cofactor>
</comment>
<dbReference type="GO" id="GO:0046872">
    <property type="term" value="F:metal ion binding"/>
    <property type="evidence" value="ECO:0007669"/>
    <property type="project" value="UniProtKB-UniRule"/>
</dbReference>
<dbReference type="PANTHER" id="PTHR12439:SF11">
    <property type="entry name" value="URIDYLATE-SPECIFIC ENDORIBONUCLEASE"/>
    <property type="match status" value="1"/>
</dbReference>
<evidence type="ECO:0000256" key="7">
    <source>
        <dbReference type="ARBA" id="ARBA00022801"/>
    </source>
</evidence>
<keyword evidence="8 11" id="KW-0694">RNA-binding</keyword>
<sequence>MILVLFSCVNSSRRDSSAFEHVFVGENREFEVLGLHNWLQFARLERMGDLNYLGHVPKACGTPPRVLTIAFMTKQGSIKPRGSMLIGTSPEFELALYTTVFLSGQPQVRIHLDSCEATVVCHSMKGGRVMGTCYIK</sequence>
<comment type="catalytic activity">
    <reaction evidence="11">
        <text>ribonucleotidyl-uridine-RNA = a 5'-end dephospho-uridine-RNA + a 3'-end 2',3'-cyclophospho-ribonucleotide-RNA</text>
        <dbReference type="Rhea" id="RHEA:67792"/>
        <dbReference type="Rhea" id="RHEA-COMP:10464"/>
        <dbReference type="Rhea" id="RHEA-COMP:17354"/>
        <dbReference type="Rhea" id="RHEA-COMP:17356"/>
        <dbReference type="ChEBI" id="CHEBI:83064"/>
        <dbReference type="ChEBI" id="CHEBI:173117"/>
        <dbReference type="ChEBI" id="CHEBI:173224"/>
    </reaction>
</comment>
<comment type="subunit">
    <text evidence="3 11">Monomer.</text>
</comment>
<evidence type="ECO:0000256" key="5">
    <source>
        <dbReference type="ARBA" id="ARBA00022723"/>
    </source>
</evidence>
<evidence type="ECO:0000256" key="6">
    <source>
        <dbReference type="ARBA" id="ARBA00022759"/>
    </source>
</evidence>
<evidence type="ECO:0000256" key="8">
    <source>
        <dbReference type="ARBA" id="ARBA00022884"/>
    </source>
</evidence>
<proteinExistence type="inferred from homology"/>